<dbReference type="RefSeq" id="WP_006240588.1">
    <property type="nucleotide sequence ID" value="NZ_JH636049.1"/>
</dbReference>
<evidence type="ECO:0000256" key="6">
    <source>
        <dbReference type="ARBA" id="ARBA00023002"/>
    </source>
</evidence>
<comment type="similarity">
    <text evidence="10">Belongs to the peroxiredoxin family. BCP/PrxQ subfamily.</text>
</comment>
<evidence type="ECO:0000256" key="7">
    <source>
        <dbReference type="ARBA" id="ARBA00023157"/>
    </source>
</evidence>
<evidence type="ECO:0000313" key="15">
    <source>
        <dbReference type="EMBL" id="EID56355.1"/>
    </source>
</evidence>
<dbReference type="InterPro" id="IPR024706">
    <property type="entry name" value="Peroxiredoxin_AhpC-typ"/>
</dbReference>
<dbReference type="GO" id="GO:0008379">
    <property type="term" value="F:thioredoxin peroxidase activity"/>
    <property type="evidence" value="ECO:0007669"/>
    <property type="project" value="TreeGrafter"/>
</dbReference>
<dbReference type="GO" id="GO:0034599">
    <property type="term" value="P:cellular response to oxidative stress"/>
    <property type="evidence" value="ECO:0007669"/>
    <property type="project" value="TreeGrafter"/>
</dbReference>
<dbReference type="Gene3D" id="3.40.30.10">
    <property type="entry name" value="Glutaredoxin"/>
    <property type="match status" value="1"/>
</dbReference>
<dbReference type="EMBL" id="JH636049">
    <property type="protein sequence ID" value="EID56355.1"/>
    <property type="molecule type" value="Genomic_DNA"/>
</dbReference>
<keyword evidence="8" id="KW-0676">Redox-active center</keyword>
<proteinExistence type="inferred from homology"/>
<protein>
    <recommendedName>
        <fullName evidence="3">thioredoxin-dependent peroxiredoxin</fullName>
        <ecNumber evidence="3">1.11.1.24</ecNumber>
    </recommendedName>
    <alternativeName>
        <fullName evidence="11">Bacterioferritin comigratory protein</fullName>
    </alternativeName>
    <alternativeName>
        <fullName evidence="9">Thioredoxin peroxidase</fullName>
    </alternativeName>
</protein>
<sequence>MARGWLRPGEVAPDFSLPDQNRKRVTLGSVRGSRVILYFYPAAGTPGCTTQACDFRDNLMFLRGAGYVVVGVSPDSPERLGEWSREEGLSYPLLADEDGAVHRRYGAWEEKRVDGATVVGPVRSTFVLDEEGVVEHAHYDVTARGHVAWLRQLLGLSTT</sequence>
<dbReference type="GO" id="GO:0005737">
    <property type="term" value="C:cytoplasm"/>
    <property type="evidence" value="ECO:0007669"/>
    <property type="project" value="TreeGrafter"/>
</dbReference>
<comment type="function">
    <text evidence="1">Thiol-specific peroxidase that catalyzes the reduction of hydrogen peroxide and organic hydroperoxides to water and alcohols, respectively. Plays a role in cell protection against oxidative stress by detoxifying peroxides and as sensor of hydrogen peroxide-mediated signaling events.</text>
</comment>
<dbReference type="PIRSF" id="PIRSF000239">
    <property type="entry name" value="AHPC"/>
    <property type="match status" value="1"/>
</dbReference>
<organism evidence="15 16">
    <name type="scientific">Saccharomonospora xinjiangensis XJ-54</name>
    <dbReference type="NCBI Taxonomy" id="882086"/>
    <lineage>
        <taxon>Bacteria</taxon>
        <taxon>Bacillati</taxon>
        <taxon>Actinomycetota</taxon>
        <taxon>Actinomycetes</taxon>
        <taxon>Pseudonocardiales</taxon>
        <taxon>Pseudonocardiaceae</taxon>
        <taxon>Saccharomonospora</taxon>
    </lineage>
</organism>
<keyword evidence="5" id="KW-0049">Antioxidant</keyword>
<dbReference type="InterPro" id="IPR050924">
    <property type="entry name" value="Peroxiredoxin_BCP/PrxQ"/>
</dbReference>
<keyword evidence="16" id="KW-1185">Reference proteome</keyword>
<dbReference type="OrthoDB" id="9812811at2"/>
<evidence type="ECO:0000256" key="5">
    <source>
        <dbReference type="ARBA" id="ARBA00022862"/>
    </source>
</evidence>
<dbReference type="eggNOG" id="COG1225">
    <property type="taxonomic scope" value="Bacteria"/>
</dbReference>
<keyword evidence="7" id="KW-1015">Disulfide bond</keyword>
<dbReference type="Pfam" id="PF00578">
    <property type="entry name" value="AhpC-TSA"/>
    <property type="match status" value="1"/>
</dbReference>
<evidence type="ECO:0000256" key="10">
    <source>
        <dbReference type="ARBA" id="ARBA00038489"/>
    </source>
</evidence>
<evidence type="ECO:0000259" key="14">
    <source>
        <dbReference type="PROSITE" id="PS51352"/>
    </source>
</evidence>
<evidence type="ECO:0000256" key="11">
    <source>
        <dbReference type="ARBA" id="ARBA00041373"/>
    </source>
</evidence>
<dbReference type="PROSITE" id="PS51352">
    <property type="entry name" value="THIOREDOXIN_2"/>
    <property type="match status" value="1"/>
</dbReference>
<dbReference type="FunFam" id="3.40.30.10:FF:000007">
    <property type="entry name" value="Thioredoxin-dependent thiol peroxidase"/>
    <property type="match status" value="1"/>
</dbReference>
<evidence type="ECO:0000256" key="13">
    <source>
        <dbReference type="PIRSR" id="PIRSR000239-1"/>
    </source>
</evidence>
<dbReference type="GO" id="GO:0045454">
    <property type="term" value="P:cell redox homeostasis"/>
    <property type="evidence" value="ECO:0007669"/>
    <property type="project" value="TreeGrafter"/>
</dbReference>
<accession>I0V8A2</accession>
<dbReference type="PANTHER" id="PTHR42801">
    <property type="entry name" value="THIOREDOXIN-DEPENDENT PEROXIDE REDUCTASE"/>
    <property type="match status" value="1"/>
</dbReference>
<evidence type="ECO:0000256" key="3">
    <source>
        <dbReference type="ARBA" id="ARBA00013017"/>
    </source>
</evidence>
<name>I0V8A2_9PSEU</name>
<keyword evidence="6" id="KW-0560">Oxidoreductase</keyword>
<feature type="active site" description="Cysteine sulfenic acid (-SOH) intermediate; for peroxidase activity" evidence="13">
    <location>
        <position position="48"/>
    </location>
</feature>
<dbReference type="PANTHER" id="PTHR42801:SF4">
    <property type="entry name" value="AHPC_TSA FAMILY PROTEIN"/>
    <property type="match status" value="1"/>
</dbReference>
<dbReference type="SUPFAM" id="SSF52833">
    <property type="entry name" value="Thioredoxin-like"/>
    <property type="match status" value="1"/>
</dbReference>
<evidence type="ECO:0000313" key="16">
    <source>
        <dbReference type="Proteomes" id="UP000004691"/>
    </source>
</evidence>
<reference evidence="15 16" key="1">
    <citation type="submission" date="2012-01" db="EMBL/GenBank/DDBJ databases">
        <title>Improved High-Quality Draft sequence of Saccharomonospora xinjiangensis XJ-54.</title>
        <authorList>
            <consortium name="US DOE Joint Genome Institute"/>
            <person name="Lucas S."/>
            <person name="Han J."/>
            <person name="Lapidus A."/>
            <person name="Cheng J.-F."/>
            <person name="Goodwin L."/>
            <person name="Pitluck S."/>
            <person name="Peters L."/>
            <person name="Mikhailova N."/>
            <person name="Teshima H."/>
            <person name="Detter J.C."/>
            <person name="Han C."/>
            <person name="Tapia R."/>
            <person name="Land M."/>
            <person name="Hauser L."/>
            <person name="Kyrpides N."/>
            <person name="Ivanova N."/>
            <person name="Pagani I."/>
            <person name="Brambilla E.-M."/>
            <person name="Klenk H.-P."/>
            <person name="Woyke T."/>
        </authorList>
    </citation>
    <scope>NUCLEOTIDE SEQUENCE [LARGE SCALE GENOMIC DNA]</scope>
    <source>
        <strain evidence="15 16">XJ-54</strain>
    </source>
</reference>
<feature type="domain" description="Thioredoxin" evidence="14">
    <location>
        <begin position="6"/>
        <end position="159"/>
    </location>
</feature>
<dbReference type="EC" id="1.11.1.24" evidence="3"/>
<dbReference type="InterPro" id="IPR000866">
    <property type="entry name" value="AhpC/TSA"/>
</dbReference>
<comment type="subunit">
    <text evidence="2">Monomer.</text>
</comment>
<evidence type="ECO:0000256" key="1">
    <source>
        <dbReference type="ARBA" id="ARBA00003330"/>
    </source>
</evidence>
<evidence type="ECO:0000256" key="2">
    <source>
        <dbReference type="ARBA" id="ARBA00011245"/>
    </source>
</evidence>
<dbReference type="STRING" id="882086.SacxiDRAFT_4173"/>
<dbReference type="InterPro" id="IPR013766">
    <property type="entry name" value="Thioredoxin_domain"/>
</dbReference>
<evidence type="ECO:0000256" key="9">
    <source>
        <dbReference type="ARBA" id="ARBA00032824"/>
    </source>
</evidence>
<evidence type="ECO:0000256" key="12">
    <source>
        <dbReference type="ARBA" id="ARBA00049091"/>
    </source>
</evidence>
<dbReference type="HOGENOM" id="CLU_042529_14_1_11"/>
<evidence type="ECO:0000256" key="4">
    <source>
        <dbReference type="ARBA" id="ARBA00022559"/>
    </source>
</evidence>
<dbReference type="CDD" id="cd03017">
    <property type="entry name" value="PRX_BCP"/>
    <property type="match status" value="1"/>
</dbReference>
<gene>
    <name evidence="15" type="ORF">SacxiDRAFT_4173</name>
</gene>
<dbReference type="Proteomes" id="UP000004691">
    <property type="component" value="Unassembled WGS sequence"/>
</dbReference>
<dbReference type="InterPro" id="IPR036249">
    <property type="entry name" value="Thioredoxin-like_sf"/>
</dbReference>
<keyword evidence="4" id="KW-0575">Peroxidase</keyword>
<dbReference type="AlphaFoldDB" id="I0V8A2"/>
<comment type="catalytic activity">
    <reaction evidence="12">
        <text>a hydroperoxide + [thioredoxin]-dithiol = an alcohol + [thioredoxin]-disulfide + H2O</text>
        <dbReference type="Rhea" id="RHEA:62620"/>
        <dbReference type="Rhea" id="RHEA-COMP:10698"/>
        <dbReference type="Rhea" id="RHEA-COMP:10700"/>
        <dbReference type="ChEBI" id="CHEBI:15377"/>
        <dbReference type="ChEBI" id="CHEBI:29950"/>
        <dbReference type="ChEBI" id="CHEBI:30879"/>
        <dbReference type="ChEBI" id="CHEBI:35924"/>
        <dbReference type="ChEBI" id="CHEBI:50058"/>
        <dbReference type="EC" id="1.11.1.24"/>
    </reaction>
</comment>
<evidence type="ECO:0000256" key="8">
    <source>
        <dbReference type="ARBA" id="ARBA00023284"/>
    </source>
</evidence>